<organism evidence="3 4">
    <name type="scientific">Mycena maculata</name>
    <dbReference type="NCBI Taxonomy" id="230809"/>
    <lineage>
        <taxon>Eukaryota</taxon>
        <taxon>Fungi</taxon>
        <taxon>Dikarya</taxon>
        <taxon>Basidiomycota</taxon>
        <taxon>Agaricomycotina</taxon>
        <taxon>Agaricomycetes</taxon>
        <taxon>Agaricomycetidae</taxon>
        <taxon>Agaricales</taxon>
        <taxon>Marasmiineae</taxon>
        <taxon>Mycenaceae</taxon>
        <taxon>Mycena</taxon>
    </lineage>
</organism>
<dbReference type="InterPro" id="IPR025451">
    <property type="entry name" value="DUF4211"/>
</dbReference>
<accession>A0AAD7K549</accession>
<feature type="compositionally biased region" description="Basic and acidic residues" evidence="1">
    <location>
        <begin position="51"/>
        <end position="62"/>
    </location>
</feature>
<proteinExistence type="predicted"/>
<evidence type="ECO:0000313" key="3">
    <source>
        <dbReference type="EMBL" id="KAJ7778621.1"/>
    </source>
</evidence>
<sequence length="691" mass="77626">MPPKRKRNEGPVANTRARRLKVEVVILRPVWKRKQQDAGPFANTRARRGMKKEPVDQLESKGQDSGAFARRWNPGPGSNHIKPESENGHDLPPKPAVGRIIVAKRPAAPKQKQRTTVKRERSVVKQEPQSPPPLPQESEDESDWAPIVSPRRWGRNPVASDSEALEDAGDEDNDDPRTPTPRRTRRGQARELDHGFTSAIPTRKRLFRRRQQSSEADDLPVADSADVNDLALSPPPIPSKPTEKELKREAIEKLRNARKPGAPRKPERERFFVGLSEEEDMDTDDSSMGSEDASEQTDRSFIDDADQTADVVQAVEEALGPERYARRSLDQQFLVFIEYLVELHDDANLLSSDTLPEADRLSYGAALNALRLRTEAFADSMLISTWSGPFTATLQKRPVLVGPVGCEGMHCQACWTRGPMSCSTTGSYSLSTRKGFYDRDTYQDILERHVDYGKETMHDFDNSTEADRLLYPPGFRLVIGARCSHRAVAYHQARHYLYNIAVRVRDEIERVCDLKPRLVDNKQALVAALSGQFATELWHDFEMDSAQWKNFQLSRPVAVPAPELPSSVLSDAAPSHYCPRPVYGVTPALPAPSVPTSTRSVATFESFDADAFDLSDNKALERLNRRELRALYSKYDVDTARSNADLVNNLQTYYQVTERRAARPPAAPSAPYSPSYHSMHPTAMYDPLRPS</sequence>
<dbReference type="Pfam" id="PF13926">
    <property type="entry name" value="DUF4211"/>
    <property type="match status" value="1"/>
</dbReference>
<evidence type="ECO:0000259" key="2">
    <source>
        <dbReference type="Pfam" id="PF13926"/>
    </source>
</evidence>
<reference evidence="3" key="1">
    <citation type="submission" date="2023-03" db="EMBL/GenBank/DDBJ databases">
        <title>Massive genome expansion in bonnet fungi (Mycena s.s.) driven by repeated elements and novel gene families across ecological guilds.</title>
        <authorList>
            <consortium name="Lawrence Berkeley National Laboratory"/>
            <person name="Harder C.B."/>
            <person name="Miyauchi S."/>
            <person name="Viragh M."/>
            <person name="Kuo A."/>
            <person name="Thoen E."/>
            <person name="Andreopoulos B."/>
            <person name="Lu D."/>
            <person name="Skrede I."/>
            <person name="Drula E."/>
            <person name="Henrissat B."/>
            <person name="Morin E."/>
            <person name="Kohler A."/>
            <person name="Barry K."/>
            <person name="LaButti K."/>
            <person name="Morin E."/>
            <person name="Salamov A."/>
            <person name="Lipzen A."/>
            <person name="Mereny Z."/>
            <person name="Hegedus B."/>
            <person name="Baldrian P."/>
            <person name="Stursova M."/>
            <person name="Weitz H."/>
            <person name="Taylor A."/>
            <person name="Grigoriev I.V."/>
            <person name="Nagy L.G."/>
            <person name="Martin F."/>
            <person name="Kauserud H."/>
        </authorList>
    </citation>
    <scope>NUCLEOTIDE SEQUENCE</scope>
    <source>
        <strain evidence="3">CBHHK188m</strain>
    </source>
</reference>
<keyword evidence="4" id="KW-1185">Reference proteome</keyword>
<feature type="compositionally biased region" description="Basic and acidic residues" evidence="1">
    <location>
        <begin position="241"/>
        <end position="255"/>
    </location>
</feature>
<feature type="compositionally biased region" description="Basic residues" evidence="1">
    <location>
        <begin position="202"/>
        <end position="211"/>
    </location>
</feature>
<gene>
    <name evidence="3" type="ORF">DFH07DRAFT_795344</name>
</gene>
<dbReference type="Proteomes" id="UP001215280">
    <property type="component" value="Unassembled WGS sequence"/>
</dbReference>
<dbReference type="AlphaFoldDB" id="A0AAD7K549"/>
<feature type="compositionally biased region" description="Acidic residues" evidence="1">
    <location>
        <begin position="276"/>
        <end position="285"/>
    </location>
</feature>
<feature type="domain" description="DUF4211" evidence="2">
    <location>
        <begin position="301"/>
        <end position="419"/>
    </location>
</feature>
<evidence type="ECO:0000256" key="1">
    <source>
        <dbReference type="SAM" id="MobiDB-lite"/>
    </source>
</evidence>
<name>A0AAD7K549_9AGAR</name>
<evidence type="ECO:0000313" key="4">
    <source>
        <dbReference type="Proteomes" id="UP001215280"/>
    </source>
</evidence>
<protein>
    <recommendedName>
        <fullName evidence="2">DUF4211 domain-containing protein</fullName>
    </recommendedName>
</protein>
<feature type="region of interest" description="Disordered" evidence="1">
    <location>
        <begin position="659"/>
        <end position="691"/>
    </location>
</feature>
<feature type="compositionally biased region" description="Acidic residues" evidence="1">
    <location>
        <begin position="163"/>
        <end position="174"/>
    </location>
</feature>
<comment type="caution">
    <text evidence="3">The sequence shown here is derived from an EMBL/GenBank/DDBJ whole genome shotgun (WGS) entry which is preliminary data.</text>
</comment>
<feature type="compositionally biased region" description="Basic and acidic residues" evidence="1">
    <location>
        <begin position="81"/>
        <end position="92"/>
    </location>
</feature>
<dbReference type="EMBL" id="JARJLG010000008">
    <property type="protein sequence ID" value="KAJ7778621.1"/>
    <property type="molecule type" value="Genomic_DNA"/>
</dbReference>
<feature type="region of interest" description="Disordered" evidence="1">
    <location>
        <begin position="29"/>
        <end position="296"/>
    </location>
</feature>